<dbReference type="Proteomes" id="UP001162060">
    <property type="component" value="Unassembled WGS sequence"/>
</dbReference>
<dbReference type="EMBL" id="CAKLBY020000287">
    <property type="protein sequence ID" value="CAK7943078.1"/>
    <property type="molecule type" value="Genomic_DNA"/>
</dbReference>
<evidence type="ECO:0000256" key="1">
    <source>
        <dbReference type="SAM" id="MobiDB-lite"/>
    </source>
</evidence>
<feature type="region of interest" description="Disordered" evidence="1">
    <location>
        <begin position="1"/>
        <end position="46"/>
    </location>
</feature>
<protein>
    <submittedName>
        <fullName evidence="2">Uncharacterized protein</fullName>
    </submittedName>
</protein>
<accession>A0AAV1VC95</accession>
<name>A0AAV1VC95_9STRA</name>
<gene>
    <name evidence="2" type="ORF">PM001_LOCUS28228</name>
</gene>
<evidence type="ECO:0000313" key="2">
    <source>
        <dbReference type="EMBL" id="CAK7943078.1"/>
    </source>
</evidence>
<dbReference type="AlphaFoldDB" id="A0AAV1VC95"/>
<organism evidence="2 3">
    <name type="scientific">Peronospora matthiolae</name>
    <dbReference type="NCBI Taxonomy" id="2874970"/>
    <lineage>
        <taxon>Eukaryota</taxon>
        <taxon>Sar</taxon>
        <taxon>Stramenopiles</taxon>
        <taxon>Oomycota</taxon>
        <taxon>Peronosporomycetes</taxon>
        <taxon>Peronosporales</taxon>
        <taxon>Peronosporaceae</taxon>
        <taxon>Peronospora</taxon>
    </lineage>
</organism>
<sequence length="133" mass="15268">MKEVDREIDLEDKPRPPPRIISGATADRSPKIALPDENPMVKTKPAKAEPYLLVDRSLHLKPRKTISRSTTPSRAKMKTLRSEGEDRQIDQTVESNIRVREEHDKKLDEIAMPKTEYDPVKISPMENVTANKW</sequence>
<feature type="compositionally biased region" description="Basic and acidic residues" evidence="1">
    <location>
        <begin position="1"/>
        <end position="15"/>
    </location>
</feature>
<reference evidence="2" key="1">
    <citation type="submission" date="2024-01" db="EMBL/GenBank/DDBJ databases">
        <authorList>
            <person name="Webb A."/>
        </authorList>
    </citation>
    <scope>NUCLEOTIDE SEQUENCE</scope>
    <source>
        <strain evidence="2">Pm1</strain>
    </source>
</reference>
<comment type="caution">
    <text evidence="2">The sequence shown here is derived from an EMBL/GenBank/DDBJ whole genome shotgun (WGS) entry which is preliminary data.</text>
</comment>
<evidence type="ECO:0000313" key="3">
    <source>
        <dbReference type="Proteomes" id="UP001162060"/>
    </source>
</evidence>
<feature type="region of interest" description="Disordered" evidence="1">
    <location>
        <begin position="67"/>
        <end position="87"/>
    </location>
</feature>
<proteinExistence type="predicted"/>